<dbReference type="Gene3D" id="1.10.760.10">
    <property type="entry name" value="Cytochrome c-like domain"/>
    <property type="match status" value="1"/>
</dbReference>
<keyword evidence="8" id="KW-1185">Reference proteome</keyword>
<dbReference type="Proteomes" id="UP000617628">
    <property type="component" value="Unassembled WGS sequence"/>
</dbReference>
<name>A0A934VN67_9BACT</name>
<dbReference type="GO" id="GO:0020037">
    <property type="term" value="F:heme binding"/>
    <property type="evidence" value="ECO:0007669"/>
    <property type="project" value="InterPro"/>
</dbReference>
<accession>A0A934VN67</accession>
<dbReference type="GO" id="GO:0009055">
    <property type="term" value="F:electron transfer activity"/>
    <property type="evidence" value="ECO:0007669"/>
    <property type="project" value="InterPro"/>
</dbReference>
<evidence type="ECO:0000256" key="1">
    <source>
        <dbReference type="ARBA" id="ARBA00022617"/>
    </source>
</evidence>
<dbReference type="InterPro" id="IPR036909">
    <property type="entry name" value="Cyt_c-like_dom_sf"/>
</dbReference>
<keyword evidence="1 4" id="KW-0349">Heme</keyword>
<dbReference type="PROSITE" id="PS51257">
    <property type="entry name" value="PROKAR_LIPOPROTEIN"/>
    <property type="match status" value="1"/>
</dbReference>
<keyword evidence="5" id="KW-0732">Signal</keyword>
<dbReference type="RefSeq" id="WP_200357820.1">
    <property type="nucleotide sequence ID" value="NZ_JAENIL010000052.1"/>
</dbReference>
<dbReference type="EMBL" id="JAENIL010000052">
    <property type="protein sequence ID" value="MBK1879606.1"/>
    <property type="molecule type" value="Genomic_DNA"/>
</dbReference>
<proteinExistence type="predicted"/>
<dbReference type="GO" id="GO:0046872">
    <property type="term" value="F:metal ion binding"/>
    <property type="evidence" value="ECO:0007669"/>
    <property type="project" value="UniProtKB-KW"/>
</dbReference>
<feature type="domain" description="Cytochrome c" evidence="6">
    <location>
        <begin position="35"/>
        <end position="137"/>
    </location>
</feature>
<feature type="signal peptide" evidence="5">
    <location>
        <begin position="1"/>
        <end position="26"/>
    </location>
</feature>
<dbReference type="PROSITE" id="PS51007">
    <property type="entry name" value="CYTC"/>
    <property type="match status" value="1"/>
</dbReference>
<evidence type="ECO:0000256" key="2">
    <source>
        <dbReference type="ARBA" id="ARBA00022723"/>
    </source>
</evidence>
<dbReference type="SUPFAM" id="SSF46626">
    <property type="entry name" value="Cytochrome c"/>
    <property type="match status" value="1"/>
</dbReference>
<reference evidence="7" key="1">
    <citation type="submission" date="2021-01" db="EMBL/GenBank/DDBJ databases">
        <title>Modified the classification status of verrucomicrobia.</title>
        <authorList>
            <person name="Feng X."/>
        </authorList>
    </citation>
    <scope>NUCLEOTIDE SEQUENCE</scope>
    <source>
        <strain evidence="7">KCTC 13126</strain>
    </source>
</reference>
<keyword evidence="2 4" id="KW-0479">Metal-binding</keyword>
<evidence type="ECO:0000313" key="7">
    <source>
        <dbReference type="EMBL" id="MBK1879606.1"/>
    </source>
</evidence>
<evidence type="ECO:0000256" key="5">
    <source>
        <dbReference type="SAM" id="SignalP"/>
    </source>
</evidence>
<evidence type="ECO:0000256" key="3">
    <source>
        <dbReference type="ARBA" id="ARBA00023004"/>
    </source>
</evidence>
<protein>
    <submittedName>
        <fullName evidence="7">C-type cytochrome</fullName>
    </submittedName>
</protein>
<keyword evidence="3 4" id="KW-0408">Iron</keyword>
<gene>
    <name evidence="7" type="ORF">JIN87_22160</name>
</gene>
<sequence>MNRNRSQTVVLCAVLLLAACTKTVNSPHGFRLPPGNVDQGRVAFVELGCTQCHTVAADKLDRPGGEPLMTVKLGGGVTDVETYAELVTSIIYPSHAIKEGDSAKFKDEQGQTLMPDLTKAMTVRQMIDVTEYLQSHYTVVTPPYPDYPFAGSYYP</sequence>
<feature type="chain" id="PRO_5036997598" evidence="5">
    <location>
        <begin position="27"/>
        <end position="155"/>
    </location>
</feature>
<evidence type="ECO:0000259" key="6">
    <source>
        <dbReference type="PROSITE" id="PS51007"/>
    </source>
</evidence>
<organism evidence="7 8">
    <name type="scientific">Pelagicoccus mobilis</name>
    <dbReference type="NCBI Taxonomy" id="415221"/>
    <lineage>
        <taxon>Bacteria</taxon>
        <taxon>Pseudomonadati</taxon>
        <taxon>Verrucomicrobiota</taxon>
        <taxon>Opitutia</taxon>
        <taxon>Puniceicoccales</taxon>
        <taxon>Pelagicoccaceae</taxon>
        <taxon>Pelagicoccus</taxon>
    </lineage>
</organism>
<dbReference type="InterPro" id="IPR009056">
    <property type="entry name" value="Cyt_c-like_dom"/>
</dbReference>
<comment type="caution">
    <text evidence="7">The sequence shown here is derived from an EMBL/GenBank/DDBJ whole genome shotgun (WGS) entry which is preliminary data.</text>
</comment>
<evidence type="ECO:0000256" key="4">
    <source>
        <dbReference type="PROSITE-ProRule" id="PRU00433"/>
    </source>
</evidence>
<dbReference type="AlphaFoldDB" id="A0A934VN67"/>
<evidence type="ECO:0000313" key="8">
    <source>
        <dbReference type="Proteomes" id="UP000617628"/>
    </source>
</evidence>